<dbReference type="KEGG" id="bxe:Bxe_A1809"/>
<reference evidence="2 3" key="1">
    <citation type="journal article" date="2006" name="Proc. Natl. Acad. Sci. U.S.A.">
        <title>Burkholderia xenovorans LB400 harbors a multi-replicon, 9.73-Mbp genome shaped for versatility.</title>
        <authorList>
            <person name="Chain P.S."/>
            <person name="Denef V.J."/>
            <person name="Konstantinidis K.T."/>
            <person name="Vergez L.M."/>
            <person name="Agullo L."/>
            <person name="Reyes V.L."/>
            <person name="Hauser L."/>
            <person name="Cordova M."/>
            <person name="Gomez L."/>
            <person name="Gonzalez M."/>
            <person name="Land M."/>
            <person name="Lao V."/>
            <person name="Larimer F."/>
            <person name="LiPuma J.J."/>
            <person name="Mahenthiralingam E."/>
            <person name="Malfatti S.A."/>
            <person name="Marx C.J."/>
            <person name="Parnell J.J."/>
            <person name="Ramette A."/>
            <person name="Richardson P."/>
            <person name="Seeger M."/>
            <person name="Smith D."/>
            <person name="Spilker T."/>
            <person name="Sul W.J."/>
            <person name="Tsoi T.V."/>
            <person name="Ulrich L.E."/>
            <person name="Zhulin I.B."/>
            <person name="Tiedje J.M."/>
        </authorList>
    </citation>
    <scope>NUCLEOTIDE SEQUENCE [LARGE SCALE GENOMIC DNA]</scope>
    <source>
        <strain evidence="2 3">LB400</strain>
    </source>
</reference>
<sequence length="106" mass="12339">MAGALWRRRFRLATWRRYRQRYRKFQSAVVSSEETVSENQLEPPLKDRNPQEIEDDFCGNTVFDTVRHVPMRSGQSLQKHATHSMAASISATKRSLSNQCSRRGLK</sequence>
<feature type="region of interest" description="Disordered" evidence="1">
    <location>
        <begin position="73"/>
        <end position="106"/>
    </location>
</feature>
<keyword evidence="3" id="KW-1185">Reference proteome</keyword>
<protein>
    <submittedName>
        <fullName evidence="2">Uncharacterized protein</fullName>
    </submittedName>
</protein>
<dbReference type="Proteomes" id="UP000001817">
    <property type="component" value="Chromosome 1"/>
</dbReference>
<evidence type="ECO:0000313" key="3">
    <source>
        <dbReference type="Proteomes" id="UP000001817"/>
    </source>
</evidence>
<dbReference type="EMBL" id="CP000270">
    <property type="protein sequence ID" value="ABE31150.1"/>
    <property type="molecule type" value="Genomic_DNA"/>
</dbReference>
<name>Q13XN9_PARXL</name>
<evidence type="ECO:0000313" key="2">
    <source>
        <dbReference type="EMBL" id="ABE31150.1"/>
    </source>
</evidence>
<organism evidence="2 3">
    <name type="scientific">Paraburkholderia xenovorans (strain LB400)</name>
    <dbReference type="NCBI Taxonomy" id="266265"/>
    <lineage>
        <taxon>Bacteria</taxon>
        <taxon>Pseudomonadati</taxon>
        <taxon>Pseudomonadota</taxon>
        <taxon>Betaproteobacteria</taxon>
        <taxon>Burkholderiales</taxon>
        <taxon>Burkholderiaceae</taxon>
        <taxon>Paraburkholderia</taxon>
    </lineage>
</organism>
<feature type="region of interest" description="Disordered" evidence="1">
    <location>
        <begin position="32"/>
        <end position="52"/>
    </location>
</feature>
<evidence type="ECO:0000256" key="1">
    <source>
        <dbReference type="SAM" id="MobiDB-lite"/>
    </source>
</evidence>
<proteinExistence type="predicted"/>
<dbReference type="AlphaFoldDB" id="Q13XN9"/>
<gene>
    <name evidence="2" type="ORF">Bxe_A1809</name>
</gene>
<accession>Q13XN9</accession>